<feature type="region of interest" description="Disordered" evidence="1">
    <location>
        <begin position="153"/>
        <end position="173"/>
    </location>
</feature>
<keyword evidence="3" id="KW-1185">Reference proteome</keyword>
<feature type="region of interest" description="Disordered" evidence="1">
    <location>
        <begin position="24"/>
        <end position="61"/>
    </location>
</feature>
<evidence type="ECO:0000313" key="3">
    <source>
        <dbReference type="Proteomes" id="UP001361570"/>
    </source>
</evidence>
<dbReference type="PANTHER" id="PTHR36456">
    <property type="entry name" value="UPF0232 PROTEIN SCO3875"/>
    <property type="match status" value="1"/>
</dbReference>
<dbReference type="PANTHER" id="PTHR36456:SF1">
    <property type="entry name" value="UPF0232 PROTEIN SCO3875"/>
    <property type="match status" value="1"/>
</dbReference>
<evidence type="ECO:0000256" key="1">
    <source>
        <dbReference type="SAM" id="MobiDB-lite"/>
    </source>
</evidence>
<evidence type="ECO:0000313" key="2">
    <source>
        <dbReference type="EMBL" id="MEI4271654.1"/>
    </source>
</evidence>
<proteinExistence type="predicted"/>
<dbReference type="InterPro" id="IPR007922">
    <property type="entry name" value="DciA-like"/>
</dbReference>
<feature type="compositionally biased region" description="Low complexity" evidence="1">
    <location>
        <begin position="24"/>
        <end position="35"/>
    </location>
</feature>
<dbReference type="RefSeq" id="WP_336403789.1">
    <property type="nucleotide sequence ID" value="NZ_JBAPLU010000006.1"/>
</dbReference>
<organism evidence="2 3">
    <name type="scientific">Klenkia sesuvii</name>
    <dbReference type="NCBI Taxonomy" id="3103137"/>
    <lineage>
        <taxon>Bacteria</taxon>
        <taxon>Bacillati</taxon>
        <taxon>Actinomycetota</taxon>
        <taxon>Actinomycetes</taxon>
        <taxon>Geodermatophilales</taxon>
        <taxon>Geodermatophilaceae</taxon>
        <taxon>Klenkia</taxon>
    </lineage>
</organism>
<name>A0ABU8DUE6_9ACTN</name>
<accession>A0ABU8DUE6</accession>
<gene>
    <name evidence="2" type="ORF">TEK04_07945</name>
</gene>
<dbReference type="Pfam" id="PF05258">
    <property type="entry name" value="DciA"/>
    <property type="match status" value="1"/>
</dbReference>
<reference evidence="2 3" key="1">
    <citation type="submission" date="2024-03" db="EMBL/GenBank/DDBJ databases">
        <title>Draft genome sequence of Klenkia sp. LSe6-5.</title>
        <authorList>
            <person name="Duangmal K."/>
            <person name="Chantavorakit T."/>
        </authorList>
    </citation>
    <scope>NUCLEOTIDE SEQUENCE [LARGE SCALE GENOMIC DNA]</scope>
    <source>
        <strain evidence="2 3">LSe6-5</strain>
    </source>
</reference>
<dbReference type="EMBL" id="JBAPLU010000006">
    <property type="protein sequence ID" value="MEI4271654.1"/>
    <property type="molecule type" value="Genomic_DNA"/>
</dbReference>
<comment type="caution">
    <text evidence="2">The sequence shown here is derived from an EMBL/GenBank/DDBJ whole genome shotgun (WGS) entry which is preliminary data.</text>
</comment>
<sequence>MAEDPAGRTPERPARPSDIARAALDAARAASAARPRPTRRRVAGPRRSWSGAHPGADDPQTLGALVDSLVSAEDWGERTKVGSVFGRWDALVGADIAAHCAPQSLSEGELTVVAESTAWATQLRMMAPTILGKLHAQVGGDVVTRLRVVGPTAPSWKKGPRTVRGRGPRDTYG</sequence>
<dbReference type="Proteomes" id="UP001361570">
    <property type="component" value="Unassembled WGS sequence"/>
</dbReference>
<protein>
    <submittedName>
        <fullName evidence="2">DciA family protein</fullName>
    </submittedName>
</protein>